<feature type="compositionally biased region" description="Polar residues" evidence="1">
    <location>
        <begin position="1"/>
        <end position="47"/>
    </location>
</feature>
<gene>
    <name evidence="4" type="ORF">M0811_03219</name>
</gene>
<dbReference type="SMART" id="SM00233">
    <property type="entry name" value="PH"/>
    <property type="match status" value="1"/>
</dbReference>
<dbReference type="InterPro" id="IPR000219">
    <property type="entry name" value="DH_dom"/>
</dbReference>
<sequence length="1030" mass="120508">MSQFKQNRNAFQNSQKSSFIKKSPIQNQNIKNSFSVKNTNENQQKSSFPRRKFSVSKGRIVLDKSKNEKSTKDNLKNKINEKFNRPTFSIAQNQNSNQVFKSVSPKKFAVEKGNQNQKQDAFSNQQNQAMKFQKIKNISPNKNEDSLNNPKQTNQIRFPKPKKKMFDDFPENNIPNDALNKQQTKTQMSRIKFPQPNKNIQYSNQYYQENSENQVSKETRISNANSPSPNSNFGNETTSKQNISNKPFSGDQMKSERQSINRFTRQINFPKTNQENSPAKPTSPRAHQNTNIFKKPKSNLQRNVSVAQPNLRASLYPLQKSFSLKPEGDKSPKNVIQDDSQMQPILKIILEEEQKFEKEFDEIINIWKNPLLSLSQHKEEFESTFSIATRFIIQSKQLSEKINLYLNIQKQSKSTETIIDTLKGINFELYSQWDQQNTVVHQIIQDLEKHNEPYRSVVAKCSHERIGQDFFHVLLFPLFYIRKFEENLKRLSSLIPPNTSVGSKISKILETSGNIIRDTNSNFWIFQKRSQLLNIQKQMGNSPTHIMESSRILNMHGGFKRVSRTKNYQGQYFMFNDMILLAKQKRKSQQLSYDICIFYSKSKIRDLSDDKKGQIQHAVEFLVEDNPERFICCFESEELKNQFWEIITSKLGISIEETSKTAQSTEEIIKKRKELSVMNNPIQQSKTSFQIEDFQGKTTDMNMRANVIQELVQTEEKYVKDLHVIIEYYLKPLREKSIVHKKDISAMFSSIETIFGVNSNILQELQMLYQKDPEKVAEMNVGTVFQKYVDFLKIYTQYCSNHPQSISTVVKYSKKDAFENFIHHQKENVAECGGLGILDLLIKPIQRICKYPLIFKELLKGTDPTYPDFQDLFKAYQALYHVAEYVNERQRSAEQSMIVVEILTRLAGIPKSFELVQPTRQFIQEATLKKKSVRRIQERQFWLFTDVIVYGKLSWTSKKKKYQYKGHLYLAESYVREITSEEFAFQIFPFGSKKGYTIYCNNEEQKQDWENKIKEQIKRLAELGIRPKNN</sequence>
<dbReference type="Proteomes" id="UP001149090">
    <property type="component" value="Unassembled WGS sequence"/>
</dbReference>
<dbReference type="Pfam" id="PF22697">
    <property type="entry name" value="SOS1_NGEF_PH"/>
    <property type="match status" value="1"/>
</dbReference>
<organism evidence="4 5">
    <name type="scientific">Anaeramoeba ignava</name>
    <name type="common">Anaerobic marine amoeba</name>
    <dbReference type="NCBI Taxonomy" id="1746090"/>
    <lineage>
        <taxon>Eukaryota</taxon>
        <taxon>Metamonada</taxon>
        <taxon>Anaeramoebidae</taxon>
        <taxon>Anaeramoeba</taxon>
    </lineage>
</organism>
<dbReference type="AlphaFoldDB" id="A0A9Q0L8V1"/>
<dbReference type="InterPro" id="IPR011993">
    <property type="entry name" value="PH-like_dom_sf"/>
</dbReference>
<dbReference type="EMBL" id="JAPDFW010000136">
    <property type="protein sequence ID" value="KAJ5066875.1"/>
    <property type="molecule type" value="Genomic_DNA"/>
</dbReference>
<dbReference type="InterPro" id="IPR035899">
    <property type="entry name" value="DBL_dom_sf"/>
</dbReference>
<dbReference type="Gene3D" id="2.30.29.30">
    <property type="entry name" value="Pleckstrin-homology domain (PH domain)/Phosphotyrosine-binding domain (PTB)"/>
    <property type="match status" value="2"/>
</dbReference>
<dbReference type="PANTHER" id="PTHR12673:SF159">
    <property type="entry name" value="LD03170P"/>
    <property type="match status" value="1"/>
</dbReference>
<dbReference type="SUPFAM" id="SSF50729">
    <property type="entry name" value="PH domain-like"/>
    <property type="match status" value="2"/>
</dbReference>
<evidence type="ECO:0000259" key="3">
    <source>
        <dbReference type="PROSITE" id="PS50010"/>
    </source>
</evidence>
<dbReference type="SUPFAM" id="SSF48065">
    <property type="entry name" value="DBL homology domain (DH-domain)"/>
    <property type="match status" value="2"/>
</dbReference>
<keyword evidence="5" id="KW-1185">Reference proteome</keyword>
<evidence type="ECO:0000313" key="5">
    <source>
        <dbReference type="Proteomes" id="UP001149090"/>
    </source>
</evidence>
<feature type="compositionally biased region" description="Basic and acidic residues" evidence="1">
    <location>
        <begin position="60"/>
        <end position="80"/>
    </location>
</feature>
<reference evidence="4" key="1">
    <citation type="submission" date="2022-10" db="EMBL/GenBank/DDBJ databases">
        <title>Novel sulphate-reducing endosymbionts in the free-living metamonad Anaeramoeba.</title>
        <authorList>
            <person name="Jerlstrom-Hultqvist J."/>
            <person name="Cepicka I."/>
            <person name="Gallot-Lavallee L."/>
            <person name="Salas-Leiva D."/>
            <person name="Curtis B.A."/>
            <person name="Zahonova K."/>
            <person name="Pipaliya S."/>
            <person name="Dacks J."/>
            <person name="Roger A.J."/>
        </authorList>
    </citation>
    <scope>NUCLEOTIDE SEQUENCE</scope>
    <source>
        <strain evidence="4">BMAN</strain>
    </source>
</reference>
<feature type="region of interest" description="Disordered" evidence="1">
    <location>
        <begin position="1"/>
        <end position="80"/>
    </location>
</feature>
<dbReference type="InterPro" id="IPR055251">
    <property type="entry name" value="SOS1_NGEF_PH"/>
</dbReference>
<proteinExistence type="predicted"/>
<dbReference type="InterPro" id="IPR051092">
    <property type="entry name" value="FYVE_RhoGEF_PH"/>
</dbReference>
<feature type="domain" description="DH" evidence="3">
    <location>
        <begin position="341"/>
        <end position="522"/>
    </location>
</feature>
<dbReference type="InterPro" id="IPR001849">
    <property type="entry name" value="PH_domain"/>
</dbReference>
<dbReference type="PANTHER" id="PTHR12673">
    <property type="entry name" value="FACIOGENITAL DYSPLASIA PROTEIN"/>
    <property type="match status" value="1"/>
</dbReference>
<dbReference type="GO" id="GO:0005737">
    <property type="term" value="C:cytoplasm"/>
    <property type="evidence" value="ECO:0007669"/>
    <property type="project" value="TreeGrafter"/>
</dbReference>
<feature type="compositionally biased region" description="Polar residues" evidence="1">
    <location>
        <begin position="233"/>
        <end position="247"/>
    </location>
</feature>
<feature type="compositionally biased region" description="Polar residues" evidence="1">
    <location>
        <begin position="260"/>
        <end position="290"/>
    </location>
</feature>
<accession>A0A9Q0L8V1</accession>
<feature type="region of interest" description="Disordered" evidence="1">
    <location>
        <begin position="210"/>
        <end position="290"/>
    </location>
</feature>
<dbReference type="GO" id="GO:0005085">
    <property type="term" value="F:guanyl-nucleotide exchange factor activity"/>
    <property type="evidence" value="ECO:0007669"/>
    <property type="project" value="InterPro"/>
</dbReference>
<dbReference type="Pfam" id="PF00621">
    <property type="entry name" value="RhoGEF"/>
    <property type="match status" value="1"/>
</dbReference>
<dbReference type="PROSITE" id="PS50003">
    <property type="entry name" value="PH_DOMAIN"/>
    <property type="match status" value="1"/>
</dbReference>
<protein>
    <submittedName>
        <fullName evidence="4">Faciogenital dysplasia protein</fullName>
    </submittedName>
</protein>
<evidence type="ECO:0000256" key="1">
    <source>
        <dbReference type="SAM" id="MobiDB-lite"/>
    </source>
</evidence>
<dbReference type="OrthoDB" id="1594986at2759"/>
<feature type="compositionally biased region" description="Low complexity" evidence="1">
    <location>
        <begin position="222"/>
        <end position="232"/>
    </location>
</feature>
<evidence type="ECO:0000259" key="2">
    <source>
        <dbReference type="PROSITE" id="PS50003"/>
    </source>
</evidence>
<comment type="caution">
    <text evidence="4">The sequence shown here is derived from an EMBL/GenBank/DDBJ whole genome shotgun (WGS) entry which is preliminary data.</text>
</comment>
<dbReference type="PROSITE" id="PS50010">
    <property type="entry name" value="DH_2"/>
    <property type="match status" value="2"/>
</dbReference>
<feature type="domain" description="PH" evidence="2">
    <location>
        <begin position="921"/>
        <end position="1018"/>
    </location>
</feature>
<dbReference type="Gene3D" id="1.20.900.10">
    <property type="entry name" value="Dbl homology (DH) domain"/>
    <property type="match status" value="2"/>
</dbReference>
<evidence type="ECO:0000313" key="4">
    <source>
        <dbReference type="EMBL" id="KAJ5066875.1"/>
    </source>
</evidence>
<dbReference type="CDD" id="cd00160">
    <property type="entry name" value="RhoGEF"/>
    <property type="match status" value="1"/>
</dbReference>
<dbReference type="SMART" id="SM00325">
    <property type="entry name" value="RhoGEF"/>
    <property type="match status" value="1"/>
</dbReference>
<name>A0A9Q0L8V1_ANAIG</name>
<feature type="domain" description="DH" evidence="3">
    <location>
        <begin position="703"/>
        <end position="889"/>
    </location>
</feature>